<sequence>MQHALAFRLFSGFEEPPFEGGFFMADEGSGQCNHPRYSRPCLREDRLPRETRKPGEGWIPAFVGMTKLRRGNDGRRRNR</sequence>
<reference evidence="1" key="1">
    <citation type="journal article" date="2008" name="ISME J.">
        <title>Genomic patterns of recombination, clonal divergence and environment in marine microbial populations.</title>
        <authorList>
            <person name="Konstantinidis K.T."/>
            <person name="Delong E.F."/>
        </authorList>
    </citation>
    <scope>NUCLEOTIDE SEQUENCE</scope>
</reference>
<organism evidence="1">
    <name type="scientific">uncultured marine microorganism HF4000_APKG2J17</name>
    <dbReference type="NCBI Taxonomy" id="455546"/>
    <lineage>
        <taxon>unclassified sequences</taxon>
        <taxon>environmental samples</taxon>
    </lineage>
</organism>
<proteinExistence type="predicted"/>
<dbReference type="AlphaFoldDB" id="B3T6J7"/>
<evidence type="ECO:0000313" key="1">
    <source>
        <dbReference type="EMBL" id="ABZ08206.1"/>
    </source>
</evidence>
<protein>
    <submittedName>
        <fullName evidence="1">Uncharacterized protein</fullName>
    </submittedName>
</protein>
<accession>B3T6J7</accession>
<gene>
    <name evidence="1" type="ORF">ALOHA_HF4000APKG2J17ctg1g13</name>
</gene>
<name>B3T6J7_9ZZZZ</name>
<dbReference type="EMBL" id="EU016624">
    <property type="protein sequence ID" value="ABZ08206.1"/>
    <property type="molecule type" value="Genomic_DNA"/>
</dbReference>